<name>A0ABR6GPC7_9BURK</name>
<protein>
    <submittedName>
        <fullName evidence="1">Uncharacterized protein</fullName>
    </submittedName>
</protein>
<proteinExistence type="predicted"/>
<reference evidence="1 2" key="1">
    <citation type="submission" date="2020-08" db="EMBL/GenBank/DDBJ databases">
        <title>Genomic Encyclopedia of Type Strains, Phase III (KMG-III): the genomes of soil and plant-associated and newly described type strains.</title>
        <authorList>
            <person name="Whitman W."/>
        </authorList>
    </citation>
    <scope>NUCLEOTIDE SEQUENCE [LARGE SCALE GENOMIC DNA]</scope>
    <source>
        <strain evidence="1 2">CECT 7247</strain>
    </source>
</reference>
<gene>
    <name evidence="1" type="ORF">FHS28_001312</name>
</gene>
<organism evidence="1 2">
    <name type="scientific">Roseateles terrae</name>
    <dbReference type="NCBI Taxonomy" id="431060"/>
    <lineage>
        <taxon>Bacteria</taxon>
        <taxon>Pseudomonadati</taxon>
        <taxon>Pseudomonadota</taxon>
        <taxon>Betaproteobacteria</taxon>
        <taxon>Burkholderiales</taxon>
        <taxon>Sphaerotilaceae</taxon>
        <taxon>Roseateles</taxon>
    </lineage>
</organism>
<evidence type="ECO:0000313" key="2">
    <source>
        <dbReference type="Proteomes" id="UP000574369"/>
    </source>
</evidence>
<sequence>MKLTIFVRADLAAIAKSYPNRPDAWVAAAFAEGSPMGGWNLTTSQAADEDLIRKCASDSYPLYPEVELIYPDEKPSVEAA</sequence>
<dbReference type="EMBL" id="JACHXO010000002">
    <property type="protein sequence ID" value="MBB3193927.1"/>
    <property type="molecule type" value="Genomic_DNA"/>
</dbReference>
<dbReference type="Proteomes" id="UP000574369">
    <property type="component" value="Unassembled WGS sequence"/>
</dbReference>
<keyword evidence="2" id="KW-1185">Reference proteome</keyword>
<comment type="caution">
    <text evidence="1">The sequence shown here is derived from an EMBL/GenBank/DDBJ whole genome shotgun (WGS) entry which is preliminary data.</text>
</comment>
<dbReference type="RefSeq" id="WP_088449823.1">
    <property type="nucleotide sequence ID" value="NZ_JACHXO010000002.1"/>
</dbReference>
<evidence type="ECO:0000313" key="1">
    <source>
        <dbReference type="EMBL" id="MBB3193927.1"/>
    </source>
</evidence>
<accession>A0ABR6GPC7</accession>